<dbReference type="AlphaFoldDB" id="A0A4S4G1D3"/>
<feature type="transmembrane region" description="Helical" evidence="6">
    <location>
        <begin position="6"/>
        <end position="27"/>
    </location>
</feature>
<feature type="transmembrane region" description="Helical" evidence="6">
    <location>
        <begin position="97"/>
        <end position="116"/>
    </location>
</feature>
<evidence type="ECO:0000256" key="6">
    <source>
        <dbReference type="SAM" id="Phobius"/>
    </source>
</evidence>
<gene>
    <name evidence="8" type="ORF">E5986_05875</name>
</gene>
<keyword evidence="5 6" id="KW-0472">Membrane</keyword>
<dbReference type="PANTHER" id="PTHR35007:SF2">
    <property type="entry name" value="PILUS ASSEMBLE PROTEIN"/>
    <property type="match status" value="1"/>
</dbReference>
<dbReference type="EMBL" id="SSTJ01000006">
    <property type="protein sequence ID" value="THG37289.1"/>
    <property type="molecule type" value="Genomic_DNA"/>
</dbReference>
<feature type="transmembrane region" description="Helical" evidence="6">
    <location>
        <begin position="270"/>
        <end position="294"/>
    </location>
</feature>
<comment type="subcellular location">
    <subcellularLocation>
        <location evidence="1">Cell membrane</location>
        <topology evidence="1">Multi-pass membrane protein</topology>
    </subcellularLocation>
</comment>
<dbReference type="RefSeq" id="WP_136434182.1">
    <property type="nucleotide sequence ID" value="NZ_SSTJ01000006.1"/>
</dbReference>
<evidence type="ECO:0000313" key="8">
    <source>
        <dbReference type="EMBL" id="THG37289.1"/>
    </source>
</evidence>
<evidence type="ECO:0000256" key="2">
    <source>
        <dbReference type="ARBA" id="ARBA00022475"/>
    </source>
</evidence>
<reference evidence="8 9" key="1">
    <citation type="submission" date="2019-04" db="EMBL/GenBank/DDBJ databases">
        <title>Microbes associate with the intestines of laboratory mice.</title>
        <authorList>
            <person name="Navarre W."/>
            <person name="Wong E."/>
            <person name="Huang K.C."/>
            <person name="Tropini C."/>
            <person name="Ng K."/>
            <person name="Yu B."/>
        </authorList>
    </citation>
    <scope>NUCLEOTIDE SEQUENCE [LARGE SCALE GENOMIC DNA]</scope>
    <source>
        <strain evidence="8 9">NM80_B27</strain>
    </source>
</reference>
<dbReference type="Pfam" id="PF00482">
    <property type="entry name" value="T2SSF"/>
    <property type="match status" value="1"/>
</dbReference>
<accession>A0A4S4G1D3</accession>
<evidence type="ECO:0000313" key="9">
    <source>
        <dbReference type="Proteomes" id="UP000308978"/>
    </source>
</evidence>
<keyword evidence="2" id="KW-1003">Cell membrane</keyword>
<dbReference type="Proteomes" id="UP000308978">
    <property type="component" value="Unassembled WGS sequence"/>
</dbReference>
<dbReference type="InterPro" id="IPR042094">
    <property type="entry name" value="T2SS_GspF_sf"/>
</dbReference>
<proteinExistence type="predicted"/>
<feature type="transmembrane region" description="Helical" evidence="6">
    <location>
        <begin position="122"/>
        <end position="139"/>
    </location>
</feature>
<dbReference type="InterPro" id="IPR018076">
    <property type="entry name" value="T2SS_GspF_dom"/>
</dbReference>
<dbReference type="Gene3D" id="1.20.81.30">
    <property type="entry name" value="Type II secretion system (T2SS), domain F"/>
    <property type="match status" value="1"/>
</dbReference>
<dbReference type="PANTHER" id="PTHR35007">
    <property type="entry name" value="INTEGRAL MEMBRANE PROTEIN-RELATED"/>
    <property type="match status" value="1"/>
</dbReference>
<evidence type="ECO:0000256" key="3">
    <source>
        <dbReference type="ARBA" id="ARBA00022692"/>
    </source>
</evidence>
<name>A0A4S4G1D3_9ACTN</name>
<evidence type="ECO:0000256" key="4">
    <source>
        <dbReference type="ARBA" id="ARBA00022989"/>
    </source>
</evidence>
<dbReference type="GO" id="GO:0005886">
    <property type="term" value="C:plasma membrane"/>
    <property type="evidence" value="ECO:0007669"/>
    <property type="project" value="UniProtKB-SubCell"/>
</dbReference>
<comment type="caution">
    <text evidence="8">The sequence shown here is derived from an EMBL/GenBank/DDBJ whole genome shotgun (WGS) entry which is preliminary data.</text>
</comment>
<evidence type="ECO:0000256" key="1">
    <source>
        <dbReference type="ARBA" id="ARBA00004651"/>
    </source>
</evidence>
<feature type="domain" description="Type II secretion system protein GspF" evidence="7">
    <location>
        <begin position="158"/>
        <end position="282"/>
    </location>
</feature>
<feature type="transmembrane region" description="Helical" evidence="6">
    <location>
        <begin position="300"/>
        <end position="321"/>
    </location>
</feature>
<sequence>MDTLVGYTLVGVMSAAGAGFSVGRAWIDRSRRRERAQRALGGEKHRGRAGRMAERLRHGVAPLVPLAEALLRRPFVRRVVDCECLALRTRGIDVARVPLLSATIAATLVLVGAGWLATGSPVFGIAVAGCALVTFSGWAKSDAERRACALRDEIPDALRSVGVCFRAGLSLMQTLRQTGSEMKGPLGDLFLASARLLETGATAGEALAVFRCRSDASELAFIAVALDVQHASGGSLASVLDAARESVEGEIELERSLRVQTAQAKLSARIVTIMPFVLVGIFSLMSPGFLAPFFESLPGMLLLAAALAMQAVGVLAVHRLLDVSGG</sequence>
<keyword evidence="3 6" id="KW-0812">Transmembrane</keyword>
<evidence type="ECO:0000256" key="5">
    <source>
        <dbReference type="ARBA" id="ARBA00023136"/>
    </source>
</evidence>
<keyword evidence="4 6" id="KW-1133">Transmembrane helix</keyword>
<organism evidence="8 9">
    <name type="scientific">Adlercreutzia caecimuris</name>
    <dbReference type="NCBI Taxonomy" id="671266"/>
    <lineage>
        <taxon>Bacteria</taxon>
        <taxon>Bacillati</taxon>
        <taxon>Actinomycetota</taxon>
        <taxon>Coriobacteriia</taxon>
        <taxon>Eggerthellales</taxon>
        <taxon>Eggerthellaceae</taxon>
        <taxon>Adlercreutzia</taxon>
    </lineage>
</organism>
<protein>
    <submittedName>
        <fullName evidence="8">Type II secretion system protein</fullName>
    </submittedName>
</protein>
<evidence type="ECO:0000259" key="7">
    <source>
        <dbReference type="Pfam" id="PF00482"/>
    </source>
</evidence>